<evidence type="ECO:0000256" key="7">
    <source>
        <dbReference type="HAMAP-Rule" id="MF_00159"/>
    </source>
</evidence>
<evidence type="ECO:0000256" key="1">
    <source>
        <dbReference type="ARBA" id="ARBA00022485"/>
    </source>
</evidence>
<comment type="similarity">
    <text evidence="7">Belongs to the IspG family.</text>
</comment>
<keyword evidence="4 7" id="KW-0408">Iron</keyword>
<evidence type="ECO:0000256" key="2">
    <source>
        <dbReference type="ARBA" id="ARBA00022723"/>
    </source>
</evidence>
<protein>
    <recommendedName>
        <fullName evidence="7">4-hydroxy-3-methylbut-2-en-1-yl diphosphate synthase (flavodoxin)</fullName>
        <ecNumber evidence="7">1.17.7.3</ecNumber>
    </recommendedName>
    <alternativeName>
        <fullName evidence="7">1-hydroxy-2-methyl-2-(E)-butenyl 4-diphosphate synthase</fullName>
    </alternativeName>
</protein>
<reference evidence="10" key="1">
    <citation type="submission" date="2020-10" db="EMBL/GenBank/DDBJ databases">
        <authorList>
            <person name="Gilroy R."/>
        </authorList>
    </citation>
    <scope>NUCLEOTIDE SEQUENCE</scope>
    <source>
        <strain evidence="10">B1-20833</strain>
    </source>
</reference>
<comment type="caution">
    <text evidence="10">The sequence shown here is derived from an EMBL/GenBank/DDBJ whole genome shotgun (WGS) entry which is preliminary data.</text>
</comment>
<dbReference type="InterPro" id="IPR004588">
    <property type="entry name" value="IspG_bac-typ"/>
</dbReference>
<dbReference type="AlphaFoldDB" id="A0A9D9EX11"/>
<dbReference type="EC" id="1.17.7.3" evidence="7"/>
<dbReference type="GO" id="GO:0051539">
    <property type="term" value="F:4 iron, 4 sulfur cluster binding"/>
    <property type="evidence" value="ECO:0007669"/>
    <property type="project" value="UniProtKB-UniRule"/>
</dbReference>
<dbReference type="GO" id="GO:0046429">
    <property type="term" value="F:4-hydroxy-3-methylbut-2-en-1-yl diphosphate synthase activity (ferredoxin)"/>
    <property type="evidence" value="ECO:0007669"/>
    <property type="project" value="UniProtKB-UniRule"/>
</dbReference>
<reference evidence="10" key="2">
    <citation type="journal article" date="2021" name="PeerJ">
        <title>Extensive microbial diversity within the chicken gut microbiome revealed by metagenomics and culture.</title>
        <authorList>
            <person name="Gilroy R."/>
            <person name="Ravi A."/>
            <person name="Getino M."/>
            <person name="Pursley I."/>
            <person name="Horton D.L."/>
            <person name="Alikhan N.F."/>
            <person name="Baker D."/>
            <person name="Gharbi K."/>
            <person name="Hall N."/>
            <person name="Watson M."/>
            <person name="Adriaenssens E.M."/>
            <person name="Foster-Nyarko E."/>
            <person name="Jarju S."/>
            <person name="Secka A."/>
            <person name="Antonio M."/>
            <person name="Oren A."/>
            <person name="Chaudhuri R.R."/>
            <person name="La Ragione R."/>
            <person name="Hildebrand F."/>
            <person name="Pallen M.J."/>
        </authorList>
    </citation>
    <scope>NUCLEOTIDE SEQUENCE</scope>
    <source>
        <strain evidence="10">B1-20833</strain>
    </source>
</reference>
<dbReference type="GO" id="GO:0016114">
    <property type="term" value="P:terpenoid biosynthetic process"/>
    <property type="evidence" value="ECO:0007669"/>
    <property type="project" value="InterPro"/>
</dbReference>
<feature type="binding site" evidence="7">
    <location>
        <position position="398"/>
    </location>
    <ligand>
        <name>[4Fe-4S] cluster</name>
        <dbReference type="ChEBI" id="CHEBI:49883"/>
    </ligand>
</feature>
<feature type="domain" description="IspG TIM-barrel" evidence="8">
    <location>
        <begin position="3"/>
        <end position="256"/>
    </location>
</feature>
<dbReference type="InterPro" id="IPR045854">
    <property type="entry name" value="NO2/SO3_Rdtase_4Fe4S_sf"/>
</dbReference>
<evidence type="ECO:0000256" key="4">
    <source>
        <dbReference type="ARBA" id="ARBA00023004"/>
    </source>
</evidence>
<dbReference type="EMBL" id="JADIMI010000015">
    <property type="protein sequence ID" value="MBO8451599.1"/>
    <property type="molecule type" value="Genomic_DNA"/>
</dbReference>
<dbReference type="Proteomes" id="UP000823661">
    <property type="component" value="Unassembled WGS sequence"/>
</dbReference>
<dbReference type="Pfam" id="PF04551">
    <property type="entry name" value="GcpE"/>
    <property type="match status" value="1"/>
</dbReference>
<keyword evidence="3 7" id="KW-0560">Oxidoreductase</keyword>
<name>A0A9D9EX11_9BACT</name>
<sequence length="444" mass="49079">MNTRTVKVGNVLIGGGSPIVVQTMCNTHTSDVESTLAQCRRLSAAGAQIIRLTVPGICDIAPLRQIHTRLREEGIDTPLVADIHFSSETAIEAARIVEKVRINPGNFHRDHQKACEQFARLVSVCKEYGTAIRIGLNHGSLGERITTLYGNTPAAMKEAAMEWIRMCVENDFYNVVVSLKASNTIVMVEAYRLLARAMEEYGTVFPLHLGVTEAGNGDSGRIKSIAGISALLSEGIGDTVRVSLTEPPENEIPVAQYLADRYARRLHSSMISLKTEGKKAVAEYNAPSRERLMYDFAADFGKILLDRKIDEVCIEGSYMDEKGNSVRITGSPFAEYLVDELMQASRRRFYRPEYIACPGCGRTMYNLEETFNEVKRRTAHLKGMVIAVMGCIVNGPGEMADADWGYVGEGNHKVTIYRGRTPVAMHVPETEAIDRLLELIEESA</sequence>
<comment type="cofactor">
    <cofactor evidence="7">
        <name>[4Fe-4S] cluster</name>
        <dbReference type="ChEBI" id="CHEBI:49883"/>
    </cofactor>
    <text evidence="7">Binds 1 [4Fe-4S] cluster.</text>
</comment>
<dbReference type="InterPro" id="IPR017178">
    <property type="entry name" value="IspG_atypical"/>
</dbReference>
<comment type="catalytic activity">
    <reaction evidence="7">
        <text>(2E)-4-hydroxy-3-methylbut-2-enyl diphosphate + oxidized [flavodoxin] + H2O + 2 H(+) = 2-C-methyl-D-erythritol 2,4-cyclic diphosphate + reduced [flavodoxin]</text>
        <dbReference type="Rhea" id="RHEA:43604"/>
        <dbReference type="Rhea" id="RHEA-COMP:10622"/>
        <dbReference type="Rhea" id="RHEA-COMP:10623"/>
        <dbReference type="ChEBI" id="CHEBI:15377"/>
        <dbReference type="ChEBI" id="CHEBI:15378"/>
        <dbReference type="ChEBI" id="CHEBI:57618"/>
        <dbReference type="ChEBI" id="CHEBI:58210"/>
        <dbReference type="ChEBI" id="CHEBI:58483"/>
        <dbReference type="ChEBI" id="CHEBI:128753"/>
        <dbReference type="EC" id="1.17.7.3"/>
    </reaction>
</comment>
<dbReference type="PIRSF" id="PIRSF037336">
    <property type="entry name" value="IspG_like"/>
    <property type="match status" value="1"/>
</dbReference>
<dbReference type="GO" id="GO:0141197">
    <property type="term" value="F:4-hydroxy-3-methylbut-2-enyl-diphosphate synthase activity (flavodoxin)"/>
    <property type="evidence" value="ECO:0007669"/>
    <property type="project" value="UniProtKB-EC"/>
</dbReference>
<feature type="binding site" evidence="7">
    <location>
        <position position="360"/>
    </location>
    <ligand>
        <name>[4Fe-4S] cluster</name>
        <dbReference type="ChEBI" id="CHEBI:49883"/>
    </ligand>
</feature>
<dbReference type="GO" id="GO:0019288">
    <property type="term" value="P:isopentenyl diphosphate biosynthetic process, methylerythritol 4-phosphate pathway"/>
    <property type="evidence" value="ECO:0007669"/>
    <property type="project" value="UniProtKB-UniRule"/>
</dbReference>
<dbReference type="PANTHER" id="PTHR30454:SF0">
    <property type="entry name" value="4-HYDROXY-3-METHYLBUT-2-EN-1-YL DIPHOSPHATE SYNTHASE (FERREDOXIN), CHLOROPLASTIC"/>
    <property type="match status" value="1"/>
</dbReference>
<comment type="function">
    <text evidence="7">Converts 2C-methyl-D-erythritol 2,4-cyclodiphosphate (ME-2,4cPP) into 1-hydroxy-2-methyl-2-(E)-butenyl 4-diphosphate.</text>
</comment>
<feature type="domain" description="IspG C-terminal" evidence="9">
    <location>
        <begin position="353"/>
        <end position="442"/>
    </location>
</feature>
<evidence type="ECO:0000256" key="3">
    <source>
        <dbReference type="ARBA" id="ARBA00023002"/>
    </source>
</evidence>
<accession>A0A9D9EX11</accession>
<dbReference type="Pfam" id="PF26540">
    <property type="entry name" value="GcpE_C"/>
    <property type="match status" value="1"/>
</dbReference>
<dbReference type="HAMAP" id="MF_00159">
    <property type="entry name" value="IspG"/>
    <property type="match status" value="1"/>
</dbReference>
<keyword evidence="2 7" id="KW-0479">Metal-binding</keyword>
<dbReference type="Gene3D" id="3.30.413.10">
    <property type="entry name" value="Sulfite Reductase Hemoprotein, domain 1"/>
    <property type="match status" value="1"/>
</dbReference>
<evidence type="ECO:0000256" key="6">
    <source>
        <dbReference type="ARBA" id="ARBA00023229"/>
    </source>
</evidence>
<evidence type="ECO:0000313" key="10">
    <source>
        <dbReference type="EMBL" id="MBO8451599.1"/>
    </source>
</evidence>
<dbReference type="InterPro" id="IPR058578">
    <property type="entry name" value="IspG_TIM"/>
</dbReference>
<dbReference type="InterPro" id="IPR058579">
    <property type="entry name" value="IspG_C"/>
</dbReference>
<evidence type="ECO:0000259" key="8">
    <source>
        <dbReference type="Pfam" id="PF04551"/>
    </source>
</evidence>
<keyword evidence="1 7" id="KW-0004">4Fe-4S</keyword>
<organism evidence="10 11">
    <name type="scientific">Candidatus Cryptobacteroides intestinavium</name>
    <dbReference type="NCBI Taxonomy" id="2840766"/>
    <lineage>
        <taxon>Bacteria</taxon>
        <taxon>Pseudomonadati</taxon>
        <taxon>Bacteroidota</taxon>
        <taxon>Bacteroidia</taxon>
        <taxon>Bacteroidales</taxon>
        <taxon>Candidatus Cryptobacteroides</taxon>
    </lineage>
</organism>
<dbReference type="NCBIfam" id="TIGR00612">
    <property type="entry name" value="ispG_gcpE"/>
    <property type="match status" value="1"/>
</dbReference>
<dbReference type="PANTHER" id="PTHR30454">
    <property type="entry name" value="4-HYDROXY-3-METHYLBUT-2-EN-1-YL DIPHOSPHATE SYNTHASE"/>
    <property type="match status" value="1"/>
</dbReference>
<feature type="binding site" evidence="7">
    <location>
        <position position="357"/>
    </location>
    <ligand>
        <name>[4Fe-4S] cluster</name>
        <dbReference type="ChEBI" id="CHEBI:49883"/>
    </ligand>
</feature>
<evidence type="ECO:0000259" key="9">
    <source>
        <dbReference type="Pfam" id="PF26540"/>
    </source>
</evidence>
<gene>
    <name evidence="7 10" type="primary">ispG</name>
    <name evidence="10" type="ORF">IAC06_01775</name>
</gene>
<feature type="binding site" evidence="7">
    <location>
        <position position="391"/>
    </location>
    <ligand>
        <name>[4Fe-4S] cluster</name>
        <dbReference type="ChEBI" id="CHEBI:49883"/>
    </ligand>
</feature>
<keyword evidence="6 7" id="KW-0414">Isoprene biosynthesis</keyword>
<comment type="pathway">
    <text evidence="7">Isoprenoid biosynthesis; isopentenyl diphosphate biosynthesis via DXP pathway; isopentenyl diphosphate from 1-deoxy-D-xylulose 5-phosphate: step 5/6.</text>
</comment>
<evidence type="ECO:0000256" key="5">
    <source>
        <dbReference type="ARBA" id="ARBA00023014"/>
    </source>
</evidence>
<dbReference type="InterPro" id="IPR011005">
    <property type="entry name" value="Dihydropteroate_synth-like_sf"/>
</dbReference>
<dbReference type="Gene3D" id="3.20.20.20">
    <property type="entry name" value="Dihydropteroate synthase-like"/>
    <property type="match status" value="1"/>
</dbReference>
<proteinExistence type="inferred from homology"/>
<dbReference type="SUPFAM" id="SSF51717">
    <property type="entry name" value="Dihydropteroate synthetase-like"/>
    <property type="match status" value="1"/>
</dbReference>
<dbReference type="GO" id="GO:0005506">
    <property type="term" value="F:iron ion binding"/>
    <property type="evidence" value="ECO:0007669"/>
    <property type="project" value="InterPro"/>
</dbReference>
<dbReference type="SUPFAM" id="SSF56014">
    <property type="entry name" value="Nitrite and sulphite reductase 4Fe-4S domain-like"/>
    <property type="match status" value="1"/>
</dbReference>
<keyword evidence="5 7" id="KW-0411">Iron-sulfur</keyword>
<evidence type="ECO:0000313" key="11">
    <source>
        <dbReference type="Proteomes" id="UP000823661"/>
    </source>
</evidence>